<dbReference type="STRING" id="227084.SAMN05421855_105173"/>
<reference evidence="1 2" key="1">
    <citation type="submission" date="2016-10" db="EMBL/GenBank/DDBJ databases">
        <authorList>
            <person name="de Groot N.N."/>
        </authorList>
    </citation>
    <scope>NUCLEOTIDE SEQUENCE [LARGE SCALE GENOMIC DNA]</scope>
    <source>
        <strain evidence="1 2">DSM 16195</strain>
    </source>
</reference>
<dbReference type="RefSeq" id="WP_093145054.1">
    <property type="nucleotide sequence ID" value="NZ_BMWO01000007.1"/>
</dbReference>
<evidence type="ECO:0000313" key="2">
    <source>
        <dbReference type="Proteomes" id="UP000199321"/>
    </source>
</evidence>
<name>A0A1G7IA54_9FLAO</name>
<evidence type="ECO:0000313" key="1">
    <source>
        <dbReference type="EMBL" id="SDF09627.1"/>
    </source>
</evidence>
<accession>A0A1G7IA54</accession>
<dbReference type="AlphaFoldDB" id="A0A1G7IA54"/>
<organism evidence="1 2">
    <name type="scientific">Ulvibacter litoralis</name>
    <dbReference type="NCBI Taxonomy" id="227084"/>
    <lineage>
        <taxon>Bacteria</taxon>
        <taxon>Pseudomonadati</taxon>
        <taxon>Bacteroidota</taxon>
        <taxon>Flavobacteriia</taxon>
        <taxon>Flavobacteriales</taxon>
        <taxon>Flavobacteriaceae</taxon>
        <taxon>Ulvibacter</taxon>
    </lineage>
</organism>
<dbReference type="OrthoDB" id="1440611at2"/>
<dbReference type="EMBL" id="FNBA01000005">
    <property type="protein sequence ID" value="SDF09627.1"/>
    <property type="molecule type" value="Genomic_DNA"/>
</dbReference>
<protein>
    <recommendedName>
        <fullName evidence="3">Lipoprotein</fullName>
    </recommendedName>
</protein>
<proteinExistence type="predicted"/>
<evidence type="ECO:0008006" key="3">
    <source>
        <dbReference type="Google" id="ProtNLM"/>
    </source>
</evidence>
<gene>
    <name evidence="1" type="ORF">SAMN05421855_105173</name>
</gene>
<keyword evidence="2" id="KW-1185">Reference proteome</keyword>
<dbReference type="PROSITE" id="PS51257">
    <property type="entry name" value="PROKAR_LIPOPROTEIN"/>
    <property type="match status" value="1"/>
</dbReference>
<sequence>MKKTILATALISALMISCNETKDHSKKSETLEVTKEMQHQDSEKMASETHVLDNSWIADIQLDNGNKWAANLETTEGITKMLQQIESSNPRTIEDYQNLASQLNTEKNFVIKECTMKGPSHDNLHIFLHPLIEKIEALKNVSTTTEGTEITQSIKENLTNYGNYFQ</sequence>
<dbReference type="Proteomes" id="UP000199321">
    <property type="component" value="Unassembled WGS sequence"/>
</dbReference>